<dbReference type="RefSeq" id="WP_343843649.1">
    <property type="nucleotide sequence ID" value="NZ_BAAADO010000009.1"/>
</dbReference>
<dbReference type="InterPro" id="IPR017647">
    <property type="entry name" value="Dnd_assoc_3"/>
</dbReference>
<feature type="compositionally biased region" description="Acidic residues" evidence="1">
    <location>
        <begin position="179"/>
        <end position="189"/>
    </location>
</feature>
<organism evidence="3 4">
    <name type="scientific">Salinibacillus aidingensis</name>
    <dbReference type="NCBI Taxonomy" id="237684"/>
    <lineage>
        <taxon>Bacteria</taxon>
        <taxon>Bacillati</taxon>
        <taxon>Bacillota</taxon>
        <taxon>Bacilli</taxon>
        <taxon>Bacillales</taxon>
        <taxon>Bacillaceae</taxon>
        <taxon>Salinibacillus</taxon>
    </lineage>
</organism>
<gene>
    <name evidence="3" type="ORF">GCM10008986_33500</name>
</gene>
<reference evidence="3 4" key="1">
    <citation type="journal article" date="2019" name="Int. J. Syst. Evol. Microbiol.">
        <title>The Global Catalogue of Microorganisms (GCM) 10K type strain sequencing project: providing services to taxonomists for standard genome sequencing and annotation.</title>
        <authorList>
            <consortium name="The Broad Institute Genomics Platform"/>
            <consortium name="The Broad Institute Genome Sequencing Center for Infectious Disease"/>
            <person name="Wu L."/>
            <person name="Ma J."/>
        </authorList>
    </citation>
    <scope>NUCLEOTIDE SEQUENCE [LARGE SCALE GENOMIC DNA]</scope>
    <source>
        <strain evidence="3 4">JCM 12389</strain>
    </source>
</reference>
<feature type="domain" description="DUF4145" evidence="2">
    <location>
        <begin position="22"/>
        <end position="111"/>
    </location>
</feature>
<accession>A0ABN1BRX1</accession>
<dbReference type="InterPro" id="IPR025285">
    <property type="entry name" value="DUF4145"/>
</dbReference>
<sequence length="765" mass="89209">MSKFIDFLEKINTKAAQYANDMEKILYDSPSSAIVEARKFAEIIVNDVFEKEDDIDAPYKSSLFEKISYLSKDGTLDRNIQKSLDTVRITGNKAAHPGENNELADAFKLHKEMYNIAIWYYEVYTTNQLTIPVYERPKPPNNQENVQELVKKQLQQLIASGGLEFVNNERENNVPENSDTPEEQNEEDNTNNMQVLRKDLPQGHSYLLREIRRLKDSSQEAIENANHFSHFKDYLHVDRKVQLDLEKILEKNLESKKGKLILLCGNVGDGKSHLLAYLKQKKPDLVKNYKIFNDATESFSPNKDAMETLSEVLSGFSDQFIDETNDHIILAINMGVLHNFITSNHSGYTYERLKEFIFKSNLFSQSISAHFSNENFDILSFGDYQSFELTNNGPISTFYSTLMERVTMKNEDNPFYLALKEDEKNGIHTMVHENYKLLQNEIVQNQVVWLIIESIVKEKLVISARAFLNFIADVVIPDKIDQVDLMSEFDVLNYSLPNLLFDRSERSDVLNAISKLDPIHYRSIYIDDLVINLNTLSNWYSIIDENIKTDIAKKWLTPLVGKDTLIGYSFTIFIKSFIRLTYLTNATFAKNVSDKTYIEFLQNLYYFNKGQMKKIKEFYEEVKTAIFKWKGSPKKDYVYINKESDKFRLAQKMNLKPTIDHINPNENEVLETFKPTIILAYQDINNKNTIQLDIDFPLYNLLTRVQEGYRPNKKDEEDAIKFMEFLDKLMSFGQKKDEMLVYFKADQRYYSISKDDFGSFVFERE</sequence>
<evidence type="ECO:0000313" key="3">
    <source>
        <dbReference type="EMBL" id="GAA0503161.1"/>
    </source>
</evidence>
<evidence type="ECO:0000313" key="4">
    <source>
        <dbReference type="Proteomes" id="UP001500880"/>
    </source>
</evidence>
<evidence type="ECO:0000256" key="1">
    <source>
        <dbReference type="SAM" id="MobiDB-lite"/>
    </source>
</evidence>
<dbReference type="EMBL" id="BAAADO010000009">
    <property type="protein sequence ID" value="GAA0503161.1"/>
    <property type="molecule type" value="Genomic_DNA"/>
</dbReference>
<protein>
    <recommendedName>
        <fullName evidence="2">DUF4145 domain-containing protein</fullName>
    </recommendedName>
</protein>
<name>A0ABN1BRX1_9BACI</name>
<keyword evidence="4" id="KW-1185">Reference proteome</keyword>
<dbReference type="Pfam" id="PF13643">
    <property type="entry name" value="DUF4145"/>
    <property type="match status" value="1"/>
</dbReference>
<dbReference type="Proteomes" id="UP001500880">
    <property type="component" value="Unassembled WGS sequence"/>
</dbReference>
<dbReference type="NCBIfam" id="TIGR03238">
    <property type="entry name" value="dnd_assoc_3"/>
    <property type="match status" value="1"/>
</dbReference>
<evidence type="ECO:0000259" key="2">
    <source>
        <dbReference type="Pfam" id="PF13643"/>
    </source>
</evidence>
<proteinExistence type="predicted"/>
<comment type="caution">
    <text evidence="3">The sequence shown here is derived from an EMBL/GenBank/DDBJ whole genome shotgun (WGS) entry which is preliminary data.</text>
</comment>
<feature type="region of interest" description="Disordered" evidence="1">
    <location>
        <begin position="165"/>
        <end position="192"/>
    </location>
</feature>